<dbReference type="Gene3D" id="2.30.29.30">
    <property type="entry name" value="Pleckstrin-homology domain (PH domain)/Phosphotyrosine-binding domain (PTB)"/>
    <property type="match status" value="1"/>
</dbReference>
<dbReference type="Gene3D" id="3.30.230.10">
    <property type="match status" value="1"/>
</dbReference>
<dbReference type="GO" id="GO:0004176">
    <property type="term" value="F:ATP-dependent peptidase activity"/>
    <property type="evidence" value="ECO:0007669"/>
    <property type="project" value="UniProtKB-UniRule"/>
</dbReference>
<feature type="compositionally biased region" description="Low complexity" evidence="14">
    <location>
        <begin position="970"/>
        <end position="1013"/>
    </location>
</feature>
<dbReference type="FunFam" id="1.20.58.1480:FF:000003">
    <property type="entry name" value="Lon protease homolog, mitochondrial"/>
    <property type="match status" value="1"/>
</dbReference>
<dbReference type="FunFam" id="1.20.5.5270:FF:000001">
    <property type="entry name" value="Lon protease homolog, mitochondrial"/>
    <property type="match status" value="1"/>
</dbReference>
<dbReference type="SUPFAM" id="SSF74788">
    <property type="entry name" value="Cullin repeat-like"/>
    <property type="match status" value="1"/>
</dbReference>
<dbReference type="SMART" id="SM00464">
    <property type="entry name" value="LON"/>
    <property type="match status" value="1"/>
</dbReference>
<dbReference type="InterPro" id="IPR016159">
    <property type="entry name" value="Cullin_repeat-like_dom_sf"/>
</dbReference>
<dbReference type="InterPro" id="IPR027065">
    <property type="entry name" value="Lon_Prtase"/>
</dbReference>
<dbReference type="InterPro" id="IPR015947">
    <property type="entry name" value="PUA-like_sf"/>
</dbReference>
<dbReference type="InterPro" id="IPR003111">
    <property type="entry name" value="Lon_prtase_N"/>
</dbReference>
<evidence type="ECO:0000256" key="6">
    <source>
        <dbReference type="ARBA" id="ARBA00022825"/>
    </source>
</evidence>
<dbReference type="FunFam" id="3.30.230.10:FF:000019">
    <property type="entry name" value="Lon protease homolog 2, peroxisomal"/>
    <property type="match status" value="1"/>
</dbReference>
<feature type="domain" description="Lon N-terminal" evidence="16">
    <location>
        <begin position="1044"/>
        <end position="1345"/>
    </location>
</feature>
<evidence type="ECO:0000256" key="2">
    <source>
        <dbReference type="ARBA" id="ARBA00004398"/>
    </source>
</evidence>
<dbReference type="NCBIfam" id="TIGR00763">
    <property type="entry name" value="lon"/>
    <property type="match status" value="1"/>
</dbReference>
<dbReference type="PRINTS" id="PR00830">
    <property type="entry name" value="ENDOLAPTASE"/>
</dbReference>
<dbReference type="GO" id="GO:0007005">
    <property type="term" value="P:mitochondrion organization"/>
    <property type="evidence" value="ECO:0007669"/>
    <property type="project" value="TreeGrafter"/>
</dbReference>
<dbReference type="InterPro" id="IPR014721">
    <property type="entry name" value="Ribsml_uS5_D2-typ_fold_subgr"/>
</dbReference>
<dbReference type="Pfam" id="PF00004">
    <property type="entry name" value="AAA"/>
    <property type="match status" value="1"/>
</dbReference>
<dbReference type="EnsemblFungi" id="MVLG_04051T0">
    <property type="protein sequence ID" value="MVLG_04051T0"/>
    <property type="gene ID" value="MVLG_04051"/>
</dbReference>
<evidence type="ECO:0000313" key="19">
    <source>
        <dbReference type="Proteomes" id="UP000017200"/>
    </source>
</evidence>
<dbReference type="PROSITE" id="PS51787">
    <property type="entry name" value="LON_N"/>
    <property type="match status" value="1"/>
</dbReference>
<feature type="compositionally biased region" description="Low complexity" evidence="14">
    <location>
        <begin position="1021"/>
        <end position="1033"/>
    </location>
</feature>
<dbReference type="PANTHER" id="PTHR43718:SF2">
    <property type="entry name" value="LON PROTEASE HOMOLOG, MITOCHONDRIAL"/>
    <property type="match status" value="1"/>
</dbReference>
<protein>
    <recommendedName>
        <fullName evidence="12">Lon protease homolog, mitochondrial</fullName>
        <ecNumber evidence="12">3.4.21.53</ecNumber>
    </recommendedName>
</protein>
<evidence type="ECO:0000256" key="4">
    <source>
        <dbReference type="ARBA" id="ARBA00022741"/>
    </source>
</evidence>
<feature type="active site" evidence="12 13">
    <location>
        <position position="1949"/>
    </location>
</feature>
<feature type="binding site" evidence="12">
    <location>
        <begin position="1498"/>
        <end position="1505"/>
    </location>
    <ligand>
        <name>ATP</name>
        <dbReference type="ChEBI" id="CHEBI:30616"/>
    </ligand>
</feature>
<evidence type="ECO:0000256" key="12">
    <source>
        <dbReference type="HAMAP-Rule" id="MF_03120"/>
    </source>
</evidence>
<dbReference type="InterPro" id="IPR027503">
    <property type="entry name" value="Lonm_euk"/>
</dbReference>
<dbReference type="InterPro" id="IPR027417">
    <property type="entry name" value="P-loop_NTPase"/>
</dbReference>
<dbReference type="Pfam" id="PF05362">
    <property type="entry name" value="Lon_C"/>
    <property type="match status" value="1"/>
</dbReference>
<dbReference type="InterPro" id="IPR008269">
    <property type="entry name" value="Lon_proteolytic"/>
</dbReference>
<keyword evidence="9 12" id="KW-0238">DNA-binding</keyword>
<evidence type="ECO:0000256" key="10">
    <source>
        <dbReference type="ARBA" id="ARBA00023128"/>
    </source>
</evidence>
<dbReference type="InterPro" id="IPR020568">
    <property type="entry name" value="Ribosomal_Su5_D2-typ_SF"/>
</dbReference>
<feature type="domain" description="Lon proteolytic" evidence="15">
    <location>
        <begin position="1815"/>
        <end position="2001"/>
    </location>
</feature>
<feature type="compositionally biased region" description="Gly residues" evidence="14">
    <location>
        <begin position="933"/>
        <end position="943"/>
    </location>
</feature>
<reference evidence="18" key="4">
    <citation type="submission" date="2015-06" db="UniProtKB">
        <authorList>
            <consortium name="EnsemblFungi"/>
        </authorList>
    </citation>
    <scope>IDENTIFICATION</scope>
</reference>
<dbReference type="GO" id="GO:0070407">
    <property type="term" value="P:oxidation-dependent protein catabolic process"/>
    <property type="evidence" value="ECO:0007669"/>
    <property type="project" value="UniProtKB-UniRule"/>
</dbReference>
<dbReference type="InterPro" id="IPR011993">
    <property type="entry name" value="PH-like_dom_sf"/>
</dbReference>
<comment type="catalytic activity">
    <reaction evidence="11 12">
        <text>Hydrolysis of proteins in presence of ATP.</text>
        <dbReference type="EC" id="3.4.21.53"/>
    </reaction>
</comment>
<dbReference type="EC" id="3.4.21.53" evidence="12"/>
<dbReference type="GO" id="GO:0043565">
    <property type="term" value="F:sequence-specific DNA binding"/>
    <property type="evidence" value="ECO:0007669"/>
    <property type="project" value="UniProtKB-UniRule"/>
</dbReference>
<dbReference type="Proteomes" id="UP000017200">
    <property type="component" value="Unassembled WGS sequence"/>
</dbReference>
<feature type="compositionally biased region" description="Low complexity" evidence="14">
    <location>
        <begin position="888"/>
        <end position="911"/>
    </location>
</feature>
<dbReference type="InterPro" id="IPR003959">
    <property type="entry name" value="ATPase_AAA_core"/>
</dbReference>
<dbReference type="GO" id="GO:0006515">
    <property type="term" value="P:protein quality control for misfolded or incompletely synthesized proteins"/>
    <property type="evidence" value="ECO:0007669"/>
    <property type="project" value="UniProtKB-UniRule"/>
</dbReference>
<feature type="compositionally biased region" description="Polar residues" evidence="14">
    <location>
        <begin position="174"/>
        <end position="193"/>
    </location>
</feature>
<keyword evidence="19" id="KW-1185">Reference proteome</keyword>
<dbReference type="OrthoDB" id="2411602at2759"/>
<keyword evidence="10 12" id="KW-0496">Mitochondrion</keyword>
<feature type="region of interest" description="Disordered" evidence="14">
    <location>
        <begin position="849"/>
        <end position="911"/>
    </location>
</feature>
<feature type="compositionally biased region" description="Low complexity" evidence="14">
    <location>
        <begin position="1714"/>
        <end position="1736"/>
    </location>
</feature>
<feature type="region of interest" description="Disordered" evidence="14">
    <location>
        <begin position="740"/>
        <end position="771"/>
    </location>
</feature>
<dbReference type="PANTHER" id="PTHR43718">
    <property type="entry name" value="LON PROTEASE"/>
    <property type="match status" value="1"/>
</dbReference>
<dbReference type="Gene3D" id="3.40.50.300">
    <property type="entry name" value="P-loop containing nucleotide triphosphate hydrolases"/>
    <property type="match status" value="1"/>
</dbReference>
<feature type="compositionally biased region" description="Basic and acidic residues" evidence="14">
    <location>
        <begin position="1206"/>
        <end position="1218"/>
    </location>
</feature>
<dbReference type="Pfam" id="PF22667">
    <property type="entry name" value="Lon_lid"/>
    <property type="match status" value="1"/>
</dbReference>
<gene>
    <name evidence="12" type="primary">PIM1</name>
    <name evidence="17" type="ORF">MVLG_04051</name>
</gene>
<feature type="region of interest" description="Disordered" evidence="14">
    <location>
        <begin position="1"/>
        <end position="77"/>
    </location>
</feature>
<dbReference type="HOGENOM" id="CLU_233518_0_0_1"/>
<organism evidence="17">
    <name type="scientific">Microbotryum lychnidis-dioicae (strain p1A1 Lamole / MvSl-1064)</name>
    <name type="common">Anther smut fungus</name>
    <dbReference type="NCBI Taxonomy" id="683840"/>
    <lineage>
        <taxon>Eukaryota</taxon>
        <taxon>Fungi</taxon>
        <taxon>Dikarya</taxon>
        <taxon>Basidiomycota</taxon>
        <taxon>Pucciniomycotina</taxon>
        <taxon>Microbotryomycetes</taxon>
        <taxon>Microbotryales</taxon>
        <taxon>Microbotryaceae</taxon>
        <taxon>Microbotryum</taxon>
    </lineage>
</organism>
<evidence type="ECO:0000256" key="8">
    <source>
        <dbReference type="ARBA" id="ARBA00022946"/>
    </source>
</evidence>
<feature type="compositionally biased region" description="Low complexity" evidence="14">
    <location>
        <begin position="851"/>
        <end position="876"/>
    </location>
</feature>
<feature type="compositionally biased region" description="Low complexity" evidence="14">
    <location>
        <begin position="1219"/>
        <end position="1230"/>
    </location>
</feature>
<dbReference type="GO" id="GO:0005524">
    <property type="term" value="F:ATP binding"/>
    <property type="evidence" value="ECO:0007669"/>
    <property type="project" value="UniProtKB-UniRule"/>
</dbReference>
<name>U5HA14_USTV1</name>
<dbReference type="InterPro" id="IPR004815">
    <property type="entry name" value="Lon_bac/euk-typ"/>
</dbReference>
<evidence type="ECO:0000259" key="15">
    <source>
        <dbReference type="PROSITE" id="PS51786"/>
    </source>
</evidence>
<dbReference type="SUPFAM" id="SSF52540">
    <property type="entry name" value="P-loop containing nucleoside triphosphate hydrolases"/>
    <property type="match status" value="1"/>
</dbReference>
<dbReference type="HAMAP" id="MF_03120">
    <property type="entry name" value="lonm_euk"/>
    <property type="match status" value="1"/>
</dbReference>
<reference evidence="17" key="2">
    <citation type="submission" date="2010-11" db="EMBL/GenBank/DDBJ databases">
        <authorList>
            <consortium name="The Broad Institute Genome Sequencing Platform"/>
            <person name="Earl A."/>
            <person name="Ward D."/>
            <person name="Feldgarden M."/>
            <person name="Gevers D."/>
            <person name="Butler R."/>
            <person name="Young S.K."/>
            <person name="Zeng Q."/>
            <person name="Gargeya S."/>
            <person name="Fitzgerald M."/>
            <person name="Haas B."/>
            <person name="Abouelleil A."/>
            <person name="Alvarado L."/>
            <person name="Arachchi H.M."/>
            <person name="Berlin A."/>
            <person name="Brown A."/>
            <person name="Chapman S.B."/>
            <person name="Chen Z."/>
            <person name="Dunbar C."/>
            <person name="Freedman E."/>
            <person name="Gearin G."/>
            <person name="Gellesch M."/>
            <person name="Goldberg J."/>
            <person name="Griggs A."/>
            <person name="Gujja S."/>
            <person name="Heilman E."/>
            <person name="Heiman D."/>
            <person name="Howarth C."/>
            <person name="Larson L."/>
            <person name="Lui A."/>
            <person name="MacDonald P.J.P."/>
            <person name="Mehta T."/>
            <person name="Montmayeur A."/>
            <person name="Murphy C."/>
            <person name="Neiman D."/>
            <person name="Pearson M."/>
            <person name="Priest M."/>
            <person name="Roberts A."/>
            <person name="Saif S."/>
            <person name="Shea T."/>
            <person name="Shenoy N."/>
            <person name="Sisk P."/>
            <person name="Stolte C."/>
            <person name="Sykes S."/>
            <person name="White J."/>
            <person name="Yandava C."/>
            <person name="Wortman J."/>
            <person name="Nusbaum C."/>
            <person name="Birren B."/>
        </authorList>
    </citation>
    <scope>NUCLEOTIDE SEQUENCE</scope>
    <source>
        <strain evidence="17">P1A1 Lamole</strain>
    </source>
</reference>
<dbReference type="FunFam" id="2.30.130.40:FF:000010">
    <property type="entry name" value="Lon protease homolog, mitochondrial"/>
    <property type="match status" value="1"/>
</dbReference>
<feature type="region of interest" description="Disordered" evidence="14">
    <location>
        <begin position="1711"/>
        <end position="1777"/>
    </location>
</feature>
<reference evidence="17 19" key="3">
    <citation type="journal article" date="2015" name="BMC Genomics">
        <title>Sex and parasites: genomic and transcriptomic analysis of Microbotryum lychnidis-dioicae, the biotrophic and plant-castrating anther smut fungus.</title>
        <authorList>
            <person name="Perlin M.H."/>
            <person name="Amselem J."/>
            <person name="Fontanillas E."/>
            <person name="Toh S.S."/>
            <person name="Chen Z."/>
            <person name="Goldberg J."/>
            <person name="Duplessis S."/>
            <person name="Henrissat B."/>
            <person name="Young S."/>
            <person name="Zeng Q."/>
            <person name="Aguileta G."/>
            <person name="Petit E."/>
            <person name="Badouin H."/>
            <person name="Andrews J."/>
            <person name="Razeeq D."/>
            <person name="Gabaldon T."/>
            <person name="Quesneville H."/>
            <person name="Giraud T."/>
            <person name="Hood M.E."/>
            <person name="Schultz D.J."/>
            <person name="Cuomo C.A."/>
        </authorList>
    </citation>
    <scope>NUCLEOTIDE SEQUENCE [LARGE SCALE GENOMIC DNA]</scope>
    <source>
        <strain evidence="19">p1A1 Lamole</strain>
        <strain evidence="17">P1A1 Lamole</strain>
    </source>
</reference>
<dbReference type="SUPFAM" id="SSF54211">
    <property type="entry name" value="Ribosomal protein S5 domain 2-like"/>
    <property type="match status" value="1"/>
</dbReference>
<evidence type="ECO:0000313" key="18">
    <source>
        <dbReference type="EnsemblFungi" id="MVLG_04051T0"/>
    </source>
</evidence>
<feature type="compositionally biased region" description="Basic residues" evidence="14">
    <location>
        <begin position="758"/>
        <end position="770"/>
    </location>
</feature>
<evidence type="ECO:0000256" key="5">
    <source>
        <dbReference type="ARBA" id="ARBA00022801"/>
    </source>
</evidence>
<dbReference type="GO" id="GO:0034599">
    <property type="term" value="P:cellular response to oxidative stress"/>
    <property type="evidence" value="ECO:0007669"/>
    <property type="project" value="UniProtKB-UniRule"/>
</dbReference>
<evidence type="ECO:0000256" key="7">
    <source>
        <dbReference type="ARBA" id="ARBA00022840"/>
    </source>
</evidence>
<dbReference type="Pfam" id="PF08700">
    <property type="entry name" value="VPS51_Exo84_N"/>
    <property type="match status" value="1"/>
</dbReference>
<dbReference type="CDD" id="cd19500">
    <property type="entry name" value="RecA-like_Lon"/>
    <property type="match status" value="1"/>
</dbReference>
<feature type="region of interest" description="Disordered" evidence="14">
    <location>
        <begin position="923"/>
        <end position="1035"/>
    </location>
</feature>
<comment type="similarity">
    <text evidence="12 13">Belongs to the peptidase S16 family.</text>
</comment>
<dbReference type="GO" id="GO:0004252">
    <property type="term" value="F:serine-type endopeptidase activity"/>
    <property type="evidence" value="ECO:0007669"/>
    <property type="project" value="UniProtKB-UniRule"/>
</dbReference>
<comment type="subcellular location">
    <subcellularLocation>
        <location evidence="2">Cytoplasmic vesicle</location>
        <location evidence="2">Secretory vesicle</location>
    </subcellularLocation>
    <subcellularLocation>
        <location evidence="1 12">Mitochondrion matrix</location>
    </subcellularLocation>
</comment>
<dbReference type="Gene3D" id="1.20.58.1220">
    <property type="entry name" value="Exo84p, C-terminal helical domain"/>
    <property type="match status" value="1"/>
</dbReference>
<dbReference type="EMBL" id="GL541684">
    <property type="protein sequence ID" value="KDE05554.1"/>
    <property type="molecule type" value="Genomic_DNA"/>
</dbReference>
<dbReference type="InterPro" id="IPR042560">
    <property type="entry name" value="Exo84_C_2"/>
</dbReference>
<dbReference type="STRING" id="683840.U5HA14"/>
<dbReference type="GO" id="GO:0005759">
    <property type="term" value="C:mitochondrial matrix"/>
    <property type="evidence" value="ECO:0007669"/>
    <property type="project" value="UniProtKB-SubCell"/>
</dbReference>
<dbReference type="SUPFAM" id="SSF50729">
    <property type="entry name" value="PH domain-like"/>
    <property type="match status" value="1"/>
</dbReference>
<feature type="compositionally biased region" description="Acidic residues" evidence="14">
    <location>
        <begin position="952"/>
        <end position="963"/>
    </location>
</feature>
<dbReference type="InterPro" id="IPR003593">
    <property type="entry name" value="AAA+_ATPase"/>
</dbReference>
<dbReference type="FunFam" id="3.40.50.300:FF:000021">
    <property type="entry name" value="Lon protease homolog"/>
    <property type="match status" value="1"/>
</dbReference>
<dbReference type="Gene3D" id="1.20.58.1210">
    <property type="entry name" value="Exo84p, N-terminal helical domain"/>
    <property type="match status" value="1"/>
</dbReference>
<feature type="compositionally biased region" description="Low complexity" evidence="14">
    <location>
        <begin position="1758"/>
        <end position="1768"/>
    </location>
</feature>
<dbReference type="Gene3D" id="2.30.130.40">
    <property type="entry name" value="LON domain-like"/>
    <property type="match status" value="1"/>
</dbReference>
<keyword evidence="3 12" id="KW-0645">Protease</keyword>
<feature type="compositionally biased region" description="Basic and acidic residues" evidence="14">
    <location>
        <begin position="1737"/>
        <end position="1757"/>
    </location>
</feature>
<keyword evidence="6 12" id="KW-0720">Serine protease</keyword>
<dbReference type="EMBL" id="AEIJ01000394">
    <property type="status" value="NOT_ANNOTATED_CDS"/>
    <property type="molecule type" value="Genomic_DNA"/>
</dbReference>
<dbReference type="InterPro" id="IPR054594">
    <property type="entry name" value="Lon_lid"/>
</dbReference>
<dbReference type="Gene3D" id="1.20.5.5270">
    <property type="match status" value="1"/>
</dbReference>
<evidence type="ECO:0000256" key="1">
    <source>
        <dbReference type="ARBA" id="ARBA00004305"/>
    </source>
</evidence>
<keyword evidence="7 12" id="KW-0067">ATP-binding</keyword>
<dbReference type="SMART" id="SM00382">
    <property type="entry name" value="AAA"/>
    <property type="match status" value="1"/>
</dbReference>
<dbReference type="Pfam" id="PF16528">
    <property type="entry name" value="Exo84_C"/>
    <property type="match status" value="1"/>
</dbReference>
<dbReference type="GO" id="GO:0016887">
    <property type="term" value="F:ATP hydrolysis activity"/>
    <property type="evidence" value="ECO:0007669"/>
    <property type="project" value="UniProtKB-UniRule"/>
</dbReference>
<dbReference type="GO" id="GO:0003697">
    <property type="term" value="F:single-stranded DNA binding"/>
    <property type="evidence" value="ECO:0007669"/>
    <property type="project" value="TreeGrafter"/>
</dbReference>
<keyword evidence="5 12" id="KW-0378">Hydrolase</keyword>
<keyword evidence="8" id="KW-0809">Transit peptide</keyword>
<dbReference type="GO" id="GO:0051131">
    <property type="term" value="P:chaperone-mediated protein complex assembly"/>
    <property type="evidence" value="ECO:0007669"/>
    <property type="project" value="UniProtKB-UniRule"/>
</dbReference>
<reference evidence="19" key="1">
    <citation type="submission" date="2010-11" db="EMBL/GenBank/DDBJ databases">
        <title>The genome sequence of Microbotryum violaceum strain p1A1 Lamole.</title>
        <authorList>
            <person name="Cuomo C."/>
            <person name="Perlin M."/>
            <person name="Young S.K."/>
            <person name="Zeng Q."/>
            <person name="Gargeya S."/>
            <person name="Alvarado L."/>
            <person name="Berlin A."/>
            <person name="Chapman S.B."/>
            <person name="Chen Z."/>
            <person name="Freedman E."/>
            <person name="Gellesch M."/>
            <person name="Goldberg J."/>
            <person name="Griggs A."/>
            <person name="Gujja S."/>
            <person name="Heilman E."/>
            <person name="Heiman D."/>
            <person name="Howarth C."/>
            <person name="Mehta T."/>
            <person name="Neiman D."/>
            <person name="Pearson M."/>
            <person name="Roberts A."/>
            <person name="Saif S."/>
            <person name="Shea T."/>
            <person name="Shenoy N."/>
            <person name="Sisk P."/>
            <person name="Stolte C."/>
            <person name="Sykes S."/>
            <person name="White J."/>
            <person name="Yandava C."/>
            <person name="Haas B."/>
            <person name="Nusbaum C."/>
            <person name="Birren B."/>
        </authorList>
    </citation>
    <scope>NUCLEOTIDE SEQUENCE [LARGE SCALE GENOMIC DNA]</scope>
    <source>
        <strain evidence="19">p1A1 Lamole</strain>
    </source>
</reference>
<feature type="region of interest" description="Disordered" evidence="14">
    <location>
        <begin position="1147"/>
        <end position="1190"/>
    </location>
</feature>
<feature type="region of interest" description="Disordered" evidence="14">
    <location>
        <begin position="1206"/>
        <end position="1230"/>
    </location>
</feature>
<dbReference type="SUPFAM" id="SSF88697">
    <property type="entry name" value="PUA domain-like"/>
    <property type="match status" value="1"/>
</dbReference>
<dbReference type="PROSITE" id="PS51786">
    <property type="entry name" value="LON_PROTEOLYTIC"/>
    <property type="match status" value="1"/>
</dbReference>
<dbReference type="InterPro" id="IPR042561">
    <property type="entry name" value="Exo84_C_1"/>
</dbReference>
<dbReference type="GO" id="GO:0030133">
    <property type="term" value="C:transport vesicle"/>
    <property type="evidence" value="ECO:0007669"/>
    <property type="project" value="UniProtKB-SubCell"/>
</dbReference>
<comment type="subunit">
    <text evidence="12">Homohexamer or homoheptamer. Organized in a ring with a central cavity.</text>
</comment>
<accession>U5HA14</accession>
<evidence type="ECO:0000313" key="17">
    <source>
        <dbReference type="EMBL" id="KDE05554.1"/>
    </source>
</evidence>
<feature type="region of interest" description="Disordered" evidence="14">
    <location>
        <begin position="810"/>
        <end position="837"/>
    </location>
</feature>
<evidence type="ECO:0000256" key="9">
    <source>
        <dbReference type="ARBA" id="ARBA00023125"/>
    </source>
</evidence>
<dbReference type="Pfam" id="PF25345">
    <property type="entry name" value="PH_EXO84"/>
    <property type="match status" value="1"/>
</dbReference>
<dbReference type="InterPro" id="IPR032403">
    <property type="entry name" value="Exo84_C"/>
</dbReference>
<evidence type="ECO:0000256" key="13">
    <source>
        <dbReference type="PROSITE-ProRule" id="PRU01122"/>
    </source>
</evidence>
<dbReference type="InParanoid" id="U5HA14"/>
<comment type="function">
    <text evidence="12">ATP-dependent serine protease that mediates the selective degradation of misfolded, unassembled or oxidatively damaged polypeptides as well as certain short-lived regulatory proteins in the mitochondrial matrix. May also have a chaperone function in the assembly of inner membrane protein complexes. Participates in the regulation of mitochondrial gene expression and in the maintenance of the integrity of the mitochondrial genome. Binds to mitochondrial DNA in a site-specific manner.</text>
</comment>
<feature type="region of interest" description="Disordered" evidence="14">
    <location>
        <begin position="157"/>
        <end position="198"/>
    </location>
</feature>
<dbReference type="Pfam" id="PF02190">
    <property type="entry name" value="LON_substr_bdg"/>
    <property type="match status" value="1"/>
</dbReference>
<dbReference type="InterPro" id="IPR046336">
    <property type="entry name" value="Lon_prtase_N_sf"/>
</dbReference>
<proteinExistence type="inferred from homology"/>
<sequence>MSHLAPPQDNPSLRTRRLSAVSEFANPHQRQGAGPGLNPFPGRPSGRQHGSNRPPPSSSSSGLGPGPRDQSNTGGLRAQSNVGAKLLKKRQSVSYPNHHHGQIYAVGGRGIGPGEVIPALPSLPQGMMLPTGVGSPVVASGGRSGPNQMMPSSLIPGGGLIGGAAPSHDGTFPDPSSRTPSPSNLNTQAQRRGTVNEAGSGLVVDFETEQRLAMTGLDIDSFASERFKPEEFLKMNLDGSDETDELRALKAQLEGAMKITETELQKSVFKNYADFVVISKEIATLENEMLELKSVLEEWRAVPESLEGGWGEDDLLMGSGSASRRNQRNSLADLATLYKSQLAALWEGVEGSQKLLPYTPGRHIITETTSFVELNSATYKPKQSVHLFLLNDAMLVSVKKRRGTGVGGPTRLVAERCFSLSEIVVVDLKDGGDLTNAVKIKRGKETVIFRTDKTEDKKVLLMAFKKVAEELMNKKRKEMLSEAEARKGDFSSTLRGGARSGYDSGLTSNGFSPAQALGLGSGDSTGKDLAWIGDFSDEVSVAIAARMFEEATSFVEKGKGVIPHLTGDPHASAVFRAKLDARTTELVTALLNDLSDSSIRKLGVVRTTSWLLRLSQGERARETFLTARGVSVRKRARQIKFEGDISMYISELAMVTFTMIKNTCEWYMAAFKDNRMASGFVRWASEQVEIFAETFRRQVYGVDQDGKVIQESLEVTQAHGAMLRDVGLDFTFLLDGLLRSTEESPSDPSGTSGPLRPGPRRKPSGNKKSHVAMARQSIFMMQSTGSAGGGGRDGRAGSELGIPAELISNSTFAFRPPPSSTQLTRAPPPPRPRRRDLVMLPSRSWAAAGPSTRSLALSSSRWSTSTPRMTRTSTLSAPRHLSRAVGTSCSSLAPISRSSSSSSSLHLPRRPFSTSVDRLALLSSTTPRLYPGRQGGGRNGGKNGADKLSAEPENEETEVDDNPESTPSPTNDNNNKTSKASSSFTSASSSSSSSEGSDSAEASTPPSSSSSSSDDGDNGKGSDSTPPSSTSLSKRTVPEVYPQLLALPITRRPLFPGFYKAVVIRNAAVIAAIKDAVARGQPYIGAFLLKDENADSDIITDSNAVHPVGVFAQITSTFVAAANDKDKNEEPGLTAVLYPHRRIRITDLLPVPQNTPPSAPEQSKVTEDGEQAVPKEADAAAPVDKSARTDQTADLEKIIEASYQHGKKDDAAPLKSGEDSTASSTDPSSGSFQTAFLHDYAVSIVNVENVEMQPWDKKSQTARAIASEIIAVFKDIASLNPLFRDQIANFSMSQSAGNVFEEPDKLADFAAAVSTGEINELQDVLESTLLEERMQKALLVLKKELMNAQLQSKISKDVENKIQKRQREYYLMEQLKGIKKELGIESDGKDKLVDKFQSKADTLNMPEAVRKVFDEEINKLSHLEPAASEFNVTRNYLDWLTQIPWGRHSQENFDLVHAVQVLDEDHYGLKDVKDRILEFLAVGKLRGTVEGKILCLVGPPGVGKTSIGKSIARALDRQFYRFSVGGLGDVAEIKGHRRTYVGAMPGKMIQALKKVQTENPLILIDEVDKIGRGHNGDPASALLEMLDPEQNAQFLDHYLDVPVDLSRVLFVCTANTLDTIPAPLLDRMEVLEVSGYITEEKAAIASRYLAPQAKDGAGLKVADVELTEDAVAALIRYYCRESGVRRLKQQIEKVYRKAALKIVQDIGERSLPESSAEVVPPPNASASAPASTVVSSGKDKSTFPIIEDKVQKEDGKAAEAGTESASTTGEERTTTTGVRKPLDVPESVHVRITADNLLEYVGPPMYQKERMYTKSSPVGVSCGLGYLGNGSGAVMPIEVTTMPGSGIQLTGKLGDVIKESAQIALSFLKSRAFDLGLTPDADHDLLSKRAIHLHMPEGSIGKEGPSAGIAILTAFVSLFSKRGIRADLAMTGEMTLAGQVLPVGGLKEKILAAHRAGIKKIIAPEACRADIEHNVPESVKEGIEIVYVENVAQVIREAFEGHPIVDRLESLSELLRPKVVEEDK</sequence>
<evidence type="ECO:0000259" key="16">
    <source>
        <dbReference type="PROSITE" id="PS51787"/>
    </source>
</evidence>
<evidence type="ECO:0000256" key="11">
    <source>
        <dbReference type="ARBA" id="ARBA00050665"/>
    </source>
</evidence>
<dbReference type="Gene3D" id="1.20.58.1480">
    <property type="match status" value="1"/>
</dbReference>
<feature type="active site" evidence="12 13">
    <location>
        <position position="1906"/>
    </location>
</feature>
<dbReference type="Gene3D" id="1.10.8.60">
    <property type="match status" value="1"/>
</dbReference>
<evidence type="ECO:0000256" key="14">
    <source>
        <dbReference type="SAM" id="MobiDB-lite"/>
    </source>
</evidence>
<keyword evidence="4 12" id="KW-0547">Nucleotide-binding</keyword>
<evidence type="ECO:0000256" key="3">
    <source>
        <dbReference type="ARBA" id="ARBA00022670"/>
    </source>
</evidence>